<dbReference type="PROSITE" id="PS51497">
    <property type="entry name" value="UMA"/>
    <property type="match status" value="1"/>
</dbReference>
<reference evidence="2" key="1">
    <citation type="journal article" date="2023" name="Science">
        <title>Genome structures resolve the early diversification of teleost fishes.</title>
        <authorList>
            <person name="Parey E."/>
            <person name="Louis A."/>
            <person name="Montfort J."/>
            <person name="Bouchez O."/>
            <person name="Roques C."/>
            <person name="Iampietro C."/>
            <person name="Lluch J."/>
            <person name="Castinel A."/>
            <person name="Donnadieu C."/>
            <person name="Desvignes T."/>
            <person name="Floi Bucao C."/>
            <person name="Jouanno E."/>
            <person name="Wen M."/>
            <person name="Mejri S."/>
            <person name="Dirks R."/>
            <person name="Jansen H."/>
            <person name="Henkel C."/>
            <person name="Chen W.J."/>
            <person name="Zahm M."/>
            <person name="Cabau C."/>
            <person name="Klopp C."/>
            <person name="Thompson A.W."/>
            <person name="Robinson-Rechavi M."/>
            <person name="Braasch I."/>
            <person name="Lecointre G."/>
            <person name="Bobe J."/>
            <person name="Postlethwait J.H."/>
            <person name="Berthelot C."/>
            <person name="Roest Crollius H."/>
            <person name="Guiguen Y."/>
        </authorList>
    </citation>
    <scope>NUCLEOTIDE SEQUENCE</scope>
    <source>
        <strain evidence="2">WJC10195</strain>
    </source>
</reference>
<evidence type="ECO:0000259" key="1">
    <source>
        <dbReference type="PROSITE" id="PS51497"/>
    </source>
</evidence>
<evidence type="ECO:0000313" key="2">
    <source>
        <dbReference type="EMBL" id="KAJ8336455.1"/>
    </source>
</evidence>
<organism evidence="2 3">
    <name type="scientific">Synaphobranchus kaupii</name>
    <name type="common">Kaup's arrowtooth eel</name>
    <dbReference type="NCBI Taxonomy" id="118154"/>
    <lineage>
        <taxon>Eukaryota</taxon>
        <taxon>Metazoa</taxon>
        <taxon>Chordata</taxon>
        <taxon>Craniata</taxon>
        <taxon>Vertebrata</taxon>
        <taxon>Euteleostomi</taxon>
        <taxon>Actinopterygii</taxon>
        <taxon>Neopterygii</taxon>
        <taxon>Teleostei</taxon>
        <taxon>Anguilliformes</taxon>
        <taxon>Synaphobranchidae</taxon>
        <taxon>Synaphobranchus</taxon>
    </lineage>
</organism>
<proteinExistence type="predicted"/>
<dbReference type="InterPro" id="IPR023340">
    <property type="entry name" value="UMA"/>
</dbReference>
<feature type="domain" description="UMA" evidence="1">
    <location>
        <begin position="121"/>
        <end position="169"/>
    </location>
</feature>
<dbReference type="EMBL" id="JAINUF010000019">
    <property type="protein sequence ID" value="KAJ8336455.1"/>
    <property type="molecule type" value="Genomic_DNA"/>
</dbReference>
<name>A0A9Q1ECX0_SYNKA</name>
<protein>
    <recommendedName>
        <fullName evidence="1">UMA domain-containing protein</fullName>
    </recommendedName>
</protein>
<evidence type="ECO:0000313" key="3">
    <source>
        <dbReference type="Proteomes" id="UP001152622"/>
    </source>
</evidence>
<sequence length="172" mass="18612">MSPRLGLCHSDVTSQPEVITVGVIAYHTQGARRGAEMFSFLRKDSSKKSAPEKEADGFVILGETTEEKRQKVQSVQPATNVIILPYKSSCVRPAPPTVPLQPSLAPPVAAVEAAPFLPELLGDIPFTLAPHVLAMQAGVPQIPDFILARDINDNLASFRYDFTLENSVLCDS</sequence>
<keyword evidence="3" id="KW-1185">Reference proteome</keyword>
<accession>A0A9Q1ECX0</accession>
<dbReference type="PANTHER" id="PTHR36291:SF1">
    <property type="entry name" value="UBAP1-MVB12-ASSOCIATED (UMA)-DOMAIN CONTAINING PROTEIN 1"/>
    <property type="match status" value="1"/>
</dbReference>
<dbReference type="InterPro" id="IPR053292">
    <property type="entry name" value="UBAP1-MVB12_assoc_domain"/>
</dbReference>
<dbReference type="AlphaFoldDB" id="A0A9Q1ECX0"/>
<gene>
    <name evidence="2" type="ORF">SKAU_G00376750</name>
</gene>
<dbReference type="PANTHER" id="PTHR36291">
    <property type="entry name" value="UBAP1-MVB12-ASSOCIATED (UMA)-DOMAIN CONTAINING PROTEIN 1"/>
    <property type="match status" value="1"/>
</dbReference>
<dbReference type="Proteomes" id="UP001152622">
    <property type="component" value="Chromosome 19"/>
</dbReference>
<dbReference type="OrthoDB" id="9872568at2759"/>
<comment type="caution">
    <text evidence="2">The sequence shown here is derived from an EMBL/GenBank/DDBJ whole genome shotgun (WGS) entry which is preliminary data.</text>
</comment>